<dbReference type="Proteomes" id="UP000347383">
    <property type="component" value="Chromosome"/>
</dbReference>
<feature type="transmembrane region" description="Helical" evidence="1">
    <location>
        <begin position="44"/>
        <end position="64"/>
    </location>
</feature>
<keyword evidence="1" id="KW-0812">Transmembrane</keyword>
<dbReference type="AlphaFoldDB" id="A0A9X7X9B2"/>
<dbReference type="Pfam" id="PF11667">
    <property type="entry name" value="DUF3267"/>
    <property type="match status" value="1"/>
</dbReference>
<keyword evidence="1" id="KW-1133">Transmembrane helix</keyword>
<dbReference type="EMBL" id="CP033165">
    <property type="protein sequence ID" value="QGH02356.1"/>
    <property type="molecule type" value="Genomic_DNA"/>
</dbReference>
<accession>A0A9X7X9B2</accession>
<dbReference type="RefSeq" id="WP_155778180.1">
    <property type="nucleotide sequence ID" value="NZ_CP033165.1"/>
</dbReference>
<evidence type="ECO:0000313" key="3">
    <source>
        <dbReference type="Proteomes" id="UP000347383"/>
    </source>
</evidence>
<dbReference type="InterPro" id="IPR021683">
    <property type="entry name" value="DUF3267"/>
</dbReference>
<proteinExistence type="predicted"/>
<reference evidence="2 3" key="1">
    <citation type="submission" date="2018-10" db="EMBL/GenBank/DDBJ databases">
        <title>Comparative Genomics Analysis of the Streptococcus dysgalactiae subspecies dysgalactiae.</title>
        <authorList>
            <person name="Koh T.H."/>
            <person name="Abdul Rahman N."/>
            <person name="Sessions O.M."/>
        </authorList>
    </citation>
    <scope>NUCLEOTIDE SEQUENCE [LARGE SCALE GENOMIC DNA]</scope>
    <source>
        <strain evidence="2 3">DB60705-15</strain>
    </source>
</reference>
<name>A0A9X7X9B2_STRDY</name>
<feature type="transmembrane region" description="Helical" evidence="1">
    <location>
        <begin position="16"/>
        <end position="38"/>
    </location>
</feature>
<feature type="transmembrane region" description="Helical" evidence="1">
    <location>
        <begin position="107"/>
        <end position="128"/>
    </location>
</feature>
<protein>
    <submittedName>
        <fullName evidence="2">DUF3267 domain-containing protein</fullName>
    </submittedName>
</protein>
<keyword evidence="1" id="KW-0472">Membrane</keyword>
<evidence type="ECO:0000313" key="2">
    <source>
        <dbReference type="EMBL" id="QGH02356.1"/>
    </source>
</evidence>
<evidence type="ECO:0000256" key="1">
    <source>
        <dbReference type="SAM" id="Phobius"/>
    </source>
</evidence>
<organism evidence="2 3">
    <name type="scientific">Streptococcus dysgalactiae subsp. dysgalactiae</name>
    <dbReference type="NCBI Taxonomy" id="99822"/>
    <lineage>
        <taxon>Bacteria</taxon>
        <taxon>Bacillati</taxon>
        <taxon>Bacillota</taxon>
        <taxon>Bacilli</taxon>
        <taxon>Lactobacillales</taxon>
        <taxon>Streptococcaceae</taxon>
        <taxon>Streptococcus</taxon>
    </lineage>
</organism>
<gene>
    <name evidence="2" type="ORF">EA457_07280</name>
</gene>
<feature type="transmembrane region" description="Helical" evidence="1">
    <location>
        <begin position="134"/>
        <end position="153"/>
    </location>
</feature>
<sequence>MRLLKEIDILHNKMTIILLNILVLPLFFLFLMFFVHFASSSKGLVLGVSDFFYSLLLSVLLLVIHEGIHGIFFKQFCPQNPVKFGMNWKSLMAYATSPGSLYSRKQMVIISLAPFVVITLMLSIFFMLGWLPAGLYVFVVSLHAAGCIGDFYYGYLLLWRFRKEAILVEDTEIGLKIYLDEGAN</sequence>